<keyword evidence="3" id="KW-1185">Reference proteome</keyword>
<organism evidence="2 3">
    <name type="scientific">Endocarpon pusillum</name>
    <dbReference type="NCBI Taxonomy" id="364733"/>
    <lineage>
        <taxon>Eukaryota</taxon>
        <taxon>Fungi</taxon>
        <taxon>Dikarya</taxon>
        <taxon>Ascomycota</taxon>
        <taxon>Pezizomycotina</taxon>
        <taxon>Eurotiomycetes</taxon>
        <taxon>Chaetothyriomycetidae</taxon>
        <taxon>Verrucariales</taxon>
        <taxon>Verrucariaceae</taxon>
        <taxon>Endocarpon</taxon>
    </lineage>
</organism>
<dbReference type="EMBL" id="JAACFV010000605">
    <property type="protein sequence ID" value="KAF7502019.1"/>
    <property type="molecule type" value="Genomic_DNA"/>
</dbReference>
<evidence type="ECO:0000256" key="1">
    <source>
        <dbReference type="SAM" id="MobiDB-lite"/>
    </source>
</evidence>
<feature type="region of interest" description="Disordered" evidence="1">
    <location>
        <begin position="1"/>
        <end position="36"/>
    </location>
</feature>
<dbReference type="AlphaFoldDB" id="A0A8H7A624"/>
<gene>
    <name evidence="2" type="ORF">GJ744_009925</name>
</gene>
<name>A0A8H7A624_9EURO</name>
<evidence type="ECO:0000313" key="3">
    <source>
        <dbReference type="Proteomes" id="UP000606974"/>
    </source>
</evidence>
<reference evidence="2" key="1">
    <citation type="submission" date="2020-02" db="EMBL/GenBank/DDBJ databases">
        <authorList>
            <person name="Palmer J.M."/>
        </authorList>
    </citation>
    <scope>NUCLEOTIDE SEQUENCE</scope>
    <source>
        <strain evidence="2">EPUS1.4</strain>
        <tissue evidence="2">Thallus</tissue>
    </source>
</reference>
<evidence type="ECO:0000313" key="2">
    <source>
        <dbReference type="EMBL" id="KAF7502019.1"/>
    </source>
</evidence>
<proteinExistence type="predicted"/>
<dbReference type="Proteomes" id="UP000606974">
    <property type="component" value="Unassembled WGS sequence"/>
</dbReference>
<feature type="compositionally biased region" description="Basic and acidic residues" evidence="1">
    <location>
        <begin position="15"/>
        <end position="26"/>
    </location>
</feature>
<protein>
    <submittedName>
        <fullName evidence="2">Uncharacterized protein</fullName>
    </submittedName>
</protein>
<comment type="caution">
    <text evidence="2">The sequence shown here is derived from an EMBL/GenBank/DDBJ whole genome shotgun (WGS) entry which is preliminary data.</text>
</comment>
<sequence length="109" mass="12252">MFDEILRVASSGGEKQQEKTVAERGRTPGATGVTQKKTTGGTAAIIYKEMRDVTKRGDVMIWKGKESFLVEKETIEGWLKQLKIAMILRNTEEIKREQAVTKAETKSYS</sequence>
<accession>A0A8H7A624</accession>